<evidence type="ECO:0000313" key="2">
    <source>
        <dbReference type="Proteomes" id="UP000427769"/>
    </source>
</evidence>
<accession>A0A5K7YZ10</accession>
<dbReference type="Proteomes" id="UP000427769">
    <property type="component" value="Chromosome"/>
</dbReference>
<protein>
    <submittedName>
        <fullName evidence="1">Uncharacterized protein</fullName>
    </submittedName>
</protein>
<evidence type="ECO:0000313" key="1">
    <source>
        <dbReference type="EMBL" id="BBO74942.1"/>
    </source>
</evidence>
<sequence length="65" mass="7316">MFIPNYFYPNDECTRTKSDKSLHRILSVVPESMVRKGKTSKCLIYPVRVIKKLWTHCGGGALGSG</sequence>
<dbReference type="AlphaFoldDB" id="A0A5K7YZ10"/>
<organism evidence="1 2">
    <name type="scientific">Desulfosarcina widdelii</name>
    <dbReference type="NCBI Taxonomy" id="947919"/>
    <lineage>
        <taxon>Bacteria</taxon>
        <taxon>Pseudomonadati</taxon>
        <taxon>Thermodesulfobacteriota</taxon>
        <taxon>Desulfobacteria</taxon>
        <taxon>Desulfobacterales</taxon>
        <taxon>Desulfosarcinaceae</taxon>
        <taxon>Desulfosarcina</taxon>
    </lineage>
</organism>
<dbReference type="KEGG" id="dwd:DSCW_23590"/>
<reference evidence="1 2" key="1">
    <citation type="submission" date="2019-11" db="EMBL/GenBank/DDBJ databases">
        <title>Comparative genomics of hydrocarbon-degrading Desulfosarcina strains.</title>
        <authorList>
            <person name="Watanabe M."/>
            <person name="Kojima H."/>
            <person name="Fukui M."/>
        </authorList>
    </citation>
    <scope>NUCLEOTIDE SEQUENCE [LARGE SCALE GENOMIC DNA]</scope>
    <source>
        <strain evidence="1 2">PP31</strain>
    </source>
</reference>
<dbReference type="EMBL" id="AP021875">
    <property type="protein sequence ID" value="BBO74942.1"/>
    <property type="molecule type" value="Genomic_DNA"/>
</dbReference>
<proteinExistence type="predicted"/>
<name>A0A5K7YZ10_9BACT</name>
<keyword evidence="2" id="KW-1185">Reference proteome</keyword>
<gene>
    <name evidence="1" type="ORF">DSCW_23590</name>
</gene>